<feature type="domain" description="4-oxalocrotonate tautomerase-like" evidence="5">
    <location>
        <begin position="2"/>
        <end position="57"/>
    </location>
</feature>
<organism evidence="6 7">
    <name type="scientific">Thioclava marina</name>
    <dbReference type="NCBI Taxonomy" id="1915077"/>
    <lineage>
        <taxon>Bacteria</taxon>
        <taxon>Pseudomonadati</taxon>
        <taxon>Pseudomonadota</taxon>
        <taxon>Alphaproteobacteria</taxon>
        <taxon>Rhodobacterales</taxon>
        <taxon>Paracoccaceae</taxon>
        <taxon>Thioclava</taxon>
    </lineage>
</organism>
<dbReference type="Pfam" id="PF01361">
    <property type="entry name" value="Tautomerase"/>
    <property type="match status" value="1"/>
</dbReference>
<dbReference type="EMBL" id="MPZS01000001">
    <property type="protein sequence ID" value="OOY12922.1"/>
    <property type="molecule type" value="Genomic_DNA"/>
</dbReference>
<dbReference type="InterPro" id="IPR018191">
    <property type="entry name" value="4-OT"/>
</dbReference>
<keyword evidence="2 3" id="KW-0413">Isomerase</keyword>
<comment type="similarity">
    <text evidence="1 3">Belongs to the 4-oxalocrotonate tautomerase family.</text>
</comment>
<dbReference type="Gene3D" id="3.30.429.10">
    <property type="entry name" value="Macrophage Migration Inhibitory Factor"/>
    <property type="match status" value="1"/>
</dbReference>
<dbReference type="PANTHER" id="PTHR35530:SF1">
    <property type="entry name" value="2-HYDROXYMUCONATE TAUTOMERASE"/>
    <property type="match status" value="1"/>
</dbReference>
<evidence type="ECO:0000313" key="6">
    <source>
        <dbReference type="EMBL" id="OOY12922.1"/>
    </source>
</evidence>
<dbReference type="SUPFAM" id="SSF55331">
    <property type="entry name" value="Tautomerase/MIF"/>
    <property type="match status" value="1"/>
</dbReference>
<dbReference type="EC" id="5.3.2.-" evidence="3"/>
<keyword evidence="7" id="KW-1185">Reference proteome</keyword>
<evidence type="ECO:0000256" key="3">
    <source>
        <dbReference type="RuleBase" id="RU362032"/>
    </source>
</evidence>
<accession>A0ABX3MNA3</accession>
<protein>
    <recommendedName>
        <fullName evidence="3">Tautomerase</fullName>
        <ecNumber evidence="3">5.3.2.-</ecNumber>
    </recommendedName>
</protein>
<dbReference type="Proteomes" id="UP000242224">
    <property type="component" value="Unassembled WGS sequence"/>
</dbReference>
<evidence type="ECO:0000256" key="1">
    <source>
        <dbReference type="ARBA" id="ARBA00006723"/>
    </source>
</evidence>
<gene>
    <name evidence="6" type="ORF">BMG00_03655</name>
</gene>
<reference evidence="6 7" key="1">
    <citation type="submission" date="2016-11" db="EMBL/GenBank/DDBJ databases">
        <title>A multilocus sequence analysis scheme for characterization of bacteria in the genus Thioclava.</title>
        <authorList>
            <person name="Liu Y."/>
            <person name="Shao Z."/>
        </authorList>
    </citation>
    <scope>NUCLEOTIDE SEQUENCE [LARGE SCALE GENOMIC DNA]</scope>
    <source>
        <strain evidence="6 7">11.10-0-13</strain>
    </source>
</reference>
<feature type="region of interest" description="Disordered" evidence="4">
    <location>
        <begin position="61"/>
        <end position="86"/>
    </location>
</feature>
<evidence type="ECO:0000313" key="7">
    <source>
        <dbReference type="Proteomes" id="UP000242224"/>
    </source>
</evidence>
<dbReference type="RefSeq" id="WP_078528834.1">
    <property type="nucleotide sequence ID" value="NZ_JACIZB010000063.1"/>
</dbReference>
<dbReference type="NCBIfam" id="NF002571">
    <property type="entry name" value="PRK02220.1"/>
    <property type="match status" value="1"/>
</dbReference>
<dbReference type="InterPro" id="IPR004370">
    <property type="entry name" value="4-OT-like_dom"/>
</dbReference>
<evidence type="ECO:0000259" key="5">
    <source>
        <dbReference type="Pfam" id="PF01361"/>
    </source>
</evidence>
<proteinExistence type="inferred from homology"/>
<dbReference type="PANTHER" id="PTHR35530">
    <property type="entry name" value="TAUTOMERASE-RELATED"/>
    <property type="match status" value="1"/>
</dbReference>
<sequence>MPVIQIHLMEGRTEAQKEALMREVTRAAVDTLGVKPESVRILLQELRSGHFAVAGEPKYVEEAGKRAGSSSNGTGQANGHENATAN</sequence>
<name>A0ABX3MNA3_9RHOB</name>
<evidence type="ECO:0000256" key="4">
    <source>
        <dbReference type="SAM" id="MobiDB-lite"/>
    </source>
</evidence>
<dbReference type="NCBIfam" id="TIGR00013">
    <property type="entry name" value="taut"/>
    <property type="match status" value="1"/>
</dbReference>
<comment type="caution">
    <text evidence="6">The sequence shown here is derived from an EMBL/GenBank/DDBJ whole genome shotgun (WGS) entry which is preliminary data.</text>
</comment>
<evidence type="ECO:0000256" key="2">
    <source>
        <dbReference type="ARBA" id="ARBA00023235"/>
    </source>
</evidence>
<dbReference type="InterPro" id="IPR014347">
    <property type="entry name" value="Tautomerase/MIF_sf"/>
</dbReference>
<feature type="compositionally biased region" description="Polar residues" evidence="4">
    <location>
        <begin position="68"/>
        <end position="86"/>
    </location>
</feature>